<organism evidence="2 3">
    <name type="scientific">Flavobacterium seoulense</name>
    <dbReference type="NCBI Taxonomy" id="1492738"/>
    <lineage>
        <taxon>Bacteria</taxon>
        <taxon>Pseudomonadati</taxon>
        <taxon>Bacteroidota</taxon>
        <taxon>Flavobacteriia</taxon>
        <taxon>Flavobacteriales</taxon>
        <taxon>Flavobacteriaceae</taxon>
        <taxon>Flavobacterium</taxon>
    </lineage>
</organism>
<dbReference type="Pfam" id="PF07470">
    <property type="entry name" value="Glyco_hydro_88"/>
    <property type="match status" value="1"/>
</dbReference>
<evidence type="ECO:0000313" key="3">
    <source>
        <dbReference type="Proteomes" id="UP000027064"/>
    </source>
</evidence>
<dbReference type="PATRIC" id="fig|1492738.3.peg.196"/>
<reference evidence="2 3" key="1">
    <citation type="submission" date="2014-05" db="EMBL/GenBank/DDBJ databases">
        <title>Genome Sequence of Flavobacterium sp. EM1321.</title>
        <authorList>
            <person name="Shin S.-K."/>
            <person name="Yi H."/>
        </authorList>
    </citation>
    <scope>NUCLEOTIDE SEQUENCE [LARGE SCALE GENOMIC DNA]</scope>
    <source>
        <strain evidence="2 3">EM1321</strain>
    </source>
</reference>
<gene>
    <name evidence="2" type="ORF">FEM21_02020</name>
</gene>
<keyword evidence="1" id="KW-0378">Hydrolase</keyword>
<dbReference type="STRING" id="1492738.FEM21_02020"/>
<dbReference type="SUPFAM" id="SSF48208">
    <property type="entry name" value="Six-hairpin glycosidases"/>
    <property type="match status" value="1"/>
</dbReference>
<dbReference type="eggNOG" id="COG4225">
    <property type="taxonomic scope" value="Bacteria"/>
</dbReference>
<dbReference type="Gene3D" id="1.50.10.10">
    <property type="match status" value="1"/>
</dbReference>
<dbReference type="GO" id="GO:0016787">
    <property type="term" value="F:hydrolase activity"/>
    <property type="evidence" value="ECO:0007669"/>
    <property type="project" value="UniProtKB-KW"/>
</dbReference>
<dbReference type="InterPro" id="IPR012341">
    <property type="entry name" value="6hp_glycosidase-like_sf"/>
</dbReference>
<dbReference type="Proteomes" id="UP000027064">
    <property type="component" value="Unassembled WGS sequence"/>
</dbReference>
<evidence type="ECO:0000313" key="2">
    <source>
        <dbReference type="EMBL" id="KDN56699.1"/>
    </source>
</evidence>
<dbReference type="RefSeq" id="WP_051627436.1">
    <property type="nucleotide sequence ID" value="NZ_JNCA01000001.1"/>
</dbReference>
<dbReference type="AlphaFoldDB" id="A0A066X0I6"/>
<name>A0A066X0I6_9FLAO</name>
<evidence type="ECO:0000256" key="1">
    <source>
        <dbReference type="ARBA" id="ARBA00022801"/>
    </source>
</evidence>
<accession>A0A066X0I6</accession>
<protein>
    <recommendedName>
        <fullName evidence="4">Glycosyl hydrolase family 88</fullName>
    </recommendedName>
</protein>
<proteinExistence type="predicted"/>
<comment type="caution">
    <text evidence="2">The sequence shown here is derived from an EMBL/GenBank/DDBJ whole genome shotgun (WGS) entry which is preliminary data.</text>
</comment>
<dbReference type="EMBL" id="JNCA01000001">
    <property type="protein sequence ID" value="KDN56699.1"/>
    <property type="molecule type" value="Genomic_DNA"/>
</dbReference>
<dbReference type="InterPro" id="IPR010905">
    <property type="entry name" value="Glyco_hydro_88"/>
</dbReference>
<dbReference type="GO" id="GO:0005975">
    <property type="term" value="P:carbohydrate metabolic process"/>
    <property type="evidence" value="ECO:0007669"/>
    <property type="project" value="InterPro"/>
</dbReference>
<dbReference type="InterPro" id="IPR008928">
    <property type="entry name" value="6-hairpin_glycosidase_sf"/>
</dbReference>
<dbReference type="OrthoDB" id="6381507at2"/>
<sequence length="411" mass="46935">MFQFKKLKISKYFFGAISTVVLTGFPIEIQAQNQKNSFAVQLAESVIKNNPNAWMTDFNDKPLWGYVQGLVCQSLQEVSKQTGNPKYFDYVKNTYTDLLIDDQGNVNGYKMESFKLDDVNSAKLLFSLYEKTKNERYSAAIEKFHEQLKKHPRISEGGYWHKKVYPNQMWLDGLYMGLPFYAQYATIYKDPEAFDDISNQLLLAQKHIKDSKTGLYYHGWDASKTVYWADPKTGLSKNFWGRGVGWLYMALVDVLEFLPENHKNREQLVTMYQELTDAIVKVQDKNSGVWYQVLDFPNREGNYLESTASSMFVYGLSKGIQLGVLDTSYLKPLKKGYKGILKSFIKISDDGLVEITSCCAGAGLGPANNPVRDGSYEYYIKEGKRSNDGKAIGPLIMTSLLIEKNPQWNIL</sequence>
<dbReference type="InterPro" id="IPR052043">
    <property type="entry name" value="PolySaccharide_Degr_Enz"/>
</dbReference>
<dbReference type="PANTHER" id="PTHR33886">
    <property type="entry name" value="UNSATURATED RHAMNOGALACTURONAN HYDROLASE (EUROFUNG)"/>
    <property type="match status" value="1"/>
</dbReference>
<keyword evidence="3" id="KW-1185">Reference proteome</keyword>
<dbReference type="PANTHER" id="PTHR33886:SF8">
    <property type="entry name" value="UNSATURATED RHAMNOGALACTURONAN HYDROLASE (EUROFUNG)"/>
    <property type="match status" value="1"/>
</dbReference>
<evidence type="ECO:0008006" key="4">
    <source>
        <dbReference type="Google" id="ProtNLM"/>
    </source>
</evidence>